<dbReference type="AlphaFoldDB" id="A0AAV7BBS4"/>
<evidence type="ECO:0000313" key="2">
    <source>
        <dbReference type="Proteomes" id="UP000824782"/>
    </source>
</evidence>
<gene>
    <name evidence="1" type="ORF">GDO81_014658</name>
</gene>
<name>A0AAV7BBS4_ENGPU</name>
<sequence length="82" mass="9324">MSIHYGLVLQVFSCYVEYLVAVSTICWFCHHLTFCCVGCFSISQIILTQLSVYHMTNNVRILHPAQWSGDSCATRCGINPEY</sequence>
<accession>A0AAV7BBS4</accession>
<keyword evidence="2" id="KW-1185">Reference proteome</keyword>
<dbReference type="EMBL" id="WNYA01000006">
    <property type="protein sequence ID" value="KAG8570035.1"/>
    <property type="molecule type" value="Genomic_DNA"/>
</dbReference>
<proteinExistence type="predicted"/>
<organism evidence="1 2">
    <name type="scientific">Engystomops pustulosus</name>
    <name type="common">Tungara frog</name>
    <name type="synonym">Physalaemus pustulosus</name>
    <dbReference type="NCBI Taxonomy" id="76066"/>
    <lineage>
        <taxon>Eukaryota</taxon>
        <taxon>Metazoa</taxon>
        <taxon>Chordata</taxon>
        <taxon>Craniata</taxon>
        <taxon>Vertebrata</taxon>
        <taxon>Euteleostomi</taxon>
        <taxon>Amphibia</taxon>
        <taxon>Batrachia</taxon>
        <taxon>Anura</taxon>
        <taxon>Neobatrachia</taxon>
        <taxon>Hyloidea</taxon>
        <taxon>Leptodactylidae</taxon>
        <taxon>Leiuperinae</taxon>
        <taxon>Engystomops</taxon>
    </lineage>
</organism>
<dbReference type="Proteomes" id="UP000824782">
    <property type="component" value="Unassembled WGS sequence"/>
</dbReference>
<protein>
    <submittedName>
        <fullName evidence="1">Uncharacterized protein</fullName>
    </submittedName>
</protein>
<reference evidence="1" key="1">
    <citation type="thesis" date="2020" institute="ProQuest LLC" country="789 East Eisenhower Parkway, Ann Arbor, MI, USA">
        <title>Comparative Genomics and Chromosome Evolution.</title>
        <authorList>
            <person name="Mudd A.B."/>
        </authorList>
    </citation>
    <scope>NUCLEOTIDE SEQUENCE</scope>
    <source>
        <strain evidence="1">237g6f4</strain>
        <tissue evidence="1">Blood</tissue>
    </source>
</reference>
<comment type="caution">
    <text evidence="1">The sequence shown here is derived from an EMBL/GenBank/DDBJ whole genome shotgun (WGS) entry which is preliminary data.</text>
</comment>
<evidence type="ECO:0000313" key="1">
    <source>
        <dbReference type="EMBL" id="KAG8570035.1"/>
    </source>
</evidence>